<reference evidence="2" key="1">
    <citation type="journal article" date="2014" name="Int. J. Syst. Evol. Microbiol.">
        <title>Complete genome sequence of Corynebacterium casei LMG S-19264T (=DSM 44701T), isolated from a smear-ripened cheese.</title>
        <authorList>
            <consortium name="US DOE Joint Genome Institute (JGI-PGF)"/>
            <person name="Walter F."/>
            <person name="Albersmeier A."/>
            <person name="Kalinowski J."/>
            <person name="Ruckert C."/>
        </authorList>
    </citation>
    <scope>NUCLEOTIDE SEQUENCE</scope>
    <source>
        <strain evidence="2">KCTC 12343</strain>
    </source>
</reference>
<evidence type="ECO:0000256" key="1">
    <source>
        <dbReference type="SAM" id="MobiDB-lite"/>
    </source>
</evidence>
<dbReference type="AlphaFoldDB" id="A0AA87Y2B7"/>
<reference evidence="2" key="2">
    <citation type="submission" date="2022-12" db="EMBL/GenBank/DDBJ databases">
        <authorList>
            <person name="Sun Q."/>
            <person name="Kim S."/>
        </authorList>
    </citation>
    <scope>NUCLEOTIDE SEQUENCE</scope>
    <source>
        <strain evidence="2">KCTC 12343</strain>
    </source>
</reference>
<comment type="caution">
    <text evidence="2">The sequence shown here is derived from an EMBL/GenBank/DDBJ whole genome shotgun (WGS) entry which is preliminary data.</text>
</comment>
<accession>A0AA87Y2B7</accession>
<feature type="region of interest" description="Disordered" evidence="1">
    <location>
        <begin position="1"/>
        <end position="26"/>
    </location>
</feature>
<name>A0AA87Y2B7_9BURK</name>
<dbReference type="Proteomes" id="UP000628442">
    <property type="component" value="Unassembled WGS sequence"/>
</dbReference>
<organism evidence="2 3">
    <name type="scientific">Pseudoduganella albidiflava</name>
    <dbReference type="NCBI Taxonomy" id="321983"/>
    <lineage>
        <taxon>Bacteria</taxon>
        <taxon>Pseudomonadati</taxon>
        <taxon>Pseudomonadota</taxon>
        <taxon>Betaproteobacteria</taxon>
        <taxon>Burkholderiales</taxon>
        <taxon>Oxalobacteraceae</taxon>
        <taxon>Telluria group</taxon>
        <taxon>Pseudoduganella</taxon>
    </lineage>
</organism>
<sequence>MTSMTERLTKLRARRTSADSARRYTTPALWRQTHSLDTTQDPSAKALLETIAMQAKTAEASVSSARKAGASDADAEMLARRYLCELAEGLSQRAAVIAS</sequence>
<gene>
    <name evidence="2" type="ORF">GCM10007387_57620</name>
</gene>
<dbReference type="EMBL" id="BMWV01000023">
    <property type="protein sequence ID" value="GGY67912.1"/>
    <property type="molecule type" value="Genomic_DNA"/>
</dbReference>
<evidence type="ECO:0000313" key="2">
    <source>
        <dbReference type="EMBL" id="GGY67912.1"/>
    </source>
</evidence>
<proteinExistence type="predicted"/>
<protein>
    <submittedName>
        <fullName evidence="2">Uncharacterized protein</fullName>
    </submittedName>
</protein>
<evidence type="ECO:0000313" key="3">
    <source>
        <dbReference type="Proteomes" id="UP000628442"/>
    </source>
</evidence>